<reference evidence="1" key="1">
    <citation type="journal article" date="2014" name="Front. Microbiol.">
        <title>High frequency of phylogenetically diverse reductive dehalogenase-homologous genes in deep subseafloor sedimentary metagenomes.</title>
        <authorList>
            <person name="Kawai M."/>
            <person name="Futagami T."/>
            <person name="Toyoda A."/>
            <person name="Takaki Y."/>
            <person name="Nishi S."/>
            <person name="Hori S."/>
            <person name="Arai W."/>
            <person name="Tsubouchi T."/>
            <person name="Morono Y."/>
            <person name="Uchiyama I."/>
            <person name="Ito T."/>
            <person name="Fujiyama A."/>
            <person name="Inagaki F."/>
            <person name="Takami H."/>
        </authorList>
    </citation>
    <scope>NUCLEOTIDE SEQUENCE</scope>
    <source>
        <strain evidence="1">Expedition CK06-06</strain>
    </source>
</reference>
<dbReference type="AlphaFoldDB" id="X1VG74"/>
<comment type="caution">
    <text evidence="1">The sequence shown here is derived from an EMBL/GenBank/DDBJ whole genome shotgun (WGS) entry which is preliminary data.</text>
</comment>
<feature type="non-terminal residue" evidence="1">
    <location>
        <position position="1"/>
    </location>
</feature>
<name>X1VG74_9ZZZZ</name>
<gene>
    <name evidence="1" type="ORF">S12H4_42333</name>
</gene>
<dbReference type="EMBL" id="BARW01025888">
    <property type="protein sequence ID" value="GAJ13561.1"/>
    <property type="molecule type" value="Genomic_DNA"/>
</dbReference>
<protein>
    <submittedName>
        <fullName evidence="1">Uncharacterized protein</fullName>
    </submittedName>
</protein>
<sequence>ALSAVSGVPGQQTLNYWLPEHHPILMVGYSGSVYIAGTLCPSLPLDAGLVLDDTPISLTGSPEGRQAI</sequence>
<proteinExistence type="predicted"/>
<evidence type="ECO:0000313" key="1">
    <source>
        <dbReference type="EMBL" id="GAJ13561.1"/>
    </source>
</evidence>
<accession>X1VG74</accession>
<organism evidence="1">
    <name type="scientific">marine sediment metagenome</name>
    <dbReference type="NCBI Taxonomy" id="412755"/>
    <lineage>
        <taxon>unclassified sequences</taxon>
        <taxon>metagenomes</taxon>
        <taxon>ecological metagenomes</taxon>
    </lineage>
</organism>